<dbReference type="InterPro" id="IPR019791">
    <property type="entry name" value="Haem_peroxidase_animal"/>
</dbReference>
<keyword evidence="6" id="KW-1185">Reference proteome</keyword>
<protein>
    <submittedName>
        <fullName evidence="5">Uncharacterized protein</fullName>
    </submittedName>
</protein>
<dbReference type="InterPro" id="IPR037120">
    <property type="entry name" value="Haem_peroxidase_sf_animal"/>
</dbReference>
<dbReference type="PANTHER" id="PTHR11475:SF4">
    <property type="entry name" value="CHORION PEROXIDASE"/>
    <property type="match status" value="1"/>
</dbReference>
<dbReference type="Proteomes" id="UP000271889">
    <property type="component" value="Unassembled WGS sequence"/>
</dbReference>
<keyword evidence="2" id="KW-0964">Secreted</keyword>
<dbReference type="GO" id="GO:0004601">
    <property type="term" value="F:peroxidase activity"/>
    <property type="evidence" value="ECO:0007669"/>
    <property type="project" value="UniProtKB-KW"/>
</dbReference>
<dbReference type="AlphaFoldDB" id="A0A3P6QRE8"/>
<keyword evidence="3" id="KW-0560">Oxidoreductase</keyword>
<keyword evidence="3" id="KW-0575">Peroxidase</keyword>
<evidence type="ECO:0000256" key="3">
    <source>
        <dbReference type="ARBA" id="ARBA00022559"/>
    </source>
</evidence>
<keyword evidence="4" id="KW-0325">Glycoprotein</keyword>
<name>A0A3P6QRE8_CYLGO</name>
<reference evidence="5 6" key="1">
    <citation type="submission" date="2018-11" db="EMBL/GenBank/DDBJ databases">
        <authorList>
            <consortium name="Pathogen Informatics"/>
        </authorList>
    </citation>
    <scope>NUCLEOTIDE SEQUENCE [LARGE SCALE GENOMIC DNA]</scope>
</reference>
<dbReference type="OrthoDB" id="823504at2759"/>
<evidence type="ECO:0000313" key="5">
    <source>
        <dbReference type="EMBL" id="VDK53476.1"/>
    </source>
</evidence>
<comment type="subcellular location">
    <subcellularLocation>
        <location evidence="1">Secreted</location>
    </subcellularLocation>
</comment>
<accession>A0A3P6QRE8</accession>
<gene>
    <name evidence="5" type="ORF">CGOC_LOCUS2694</name>
</gene>
<evidence type="ECO:0000313" key="6">
    <source>
        <dbReference type="Proteomes" id="UP000271889"/>
    </source>
</evidence>
<dbReference type="Gene3D" id="1.10.640.10">
    <property type="entry name" value="Haem peroxidase domain superfamily, animal type"/>
    <property type="match status" value="1"/>
</dbReference>
<evidence type="ECO:0000256" key="4">
    <source>
        <dbReference type="ARBA" id="ARBA00023180"/>
    </source>
</evidence>
<proteinExistence type="predicted"/>
<organism evidence="5 6">
    <name type="scientific">Cylicostephanus goldi</name>
    <name type="common">Nematode worm</name>
    <dbReference type="NCBI Taxonomy" id="71465"/>
    <lineage>
        <taxon>Eukaryota</taxon>
        <taxon>Metazoa</taxon>
        <taxon>Ecdysozoa</taxon>
        <taxon>Nematoda</taxon>
        <taxon>Chromadorea</taxon>
        <taxon>Rhabditida</taxon>
        <taxon>Rhabditina</taxon>
        <taxon>Rhabditomorpha</taxon>
        <taxon>Strongyloidea</taxon>
        <taxon>Strongylidae</taxon>
        <taxon>Cylicostephanus</taxon>
    </lineage>
</organism>
<dbReference type="Pfam" id="PF03098">
    <property type="entry name" value="An_peroxidase"/>
    <property type="match status" value="1"/>
</dbReference>
<dbReference type="GO" id="GO:0005576">
    <property type="term" value="C:extracellular region"/>
    <property type="evidence" value="ECO:0007669"/>
    <property type="project" value="UniProtKB-SubCell"/>
</dbReference>
<feature type="non-terminal residue" evidence="5">
    <location>
        <position position="1"/>
    </location>
</feature>
<dbReference type="SUPFAM" id="SSF48113">
    <property type="entry name" value="Heme-dependent peroxidases"/>
    <property type="match status" value="1"/>
</dbReference>
<evidence type="ECO:0000256" key="2">
    <source>
        <dbReference type="ARBA" id="ARBA00022525"/>
    </source>
</evidence>
<evidence type="ECO:0000256" key="1">
    <source>
        <dbReference type="ARBA" id="ARBA00004613"/>
    </source>
</evidence>
<dbReference type="PANTHER" id="PTHR11475">
    <property type="entry name" value="OXIDASE/PEROXIDASE"/>
    <property type="match status" value="1"/>
</dbReference>
<dbReference type="GO" id="GO:0020037">
    <property type="term" value="F:heme binding"/>
    <property type="evidence" value="ECO:0007669"/>
    <property type="project" value="InterPro"/>
</dbReference>
<dbReference type="InterPro" id="IPR010255">
    <property type="entry name" value="Haem_peroxidase_sf"/>
</dbReference>
<dbReference type="PROSITE" id="PS50292">
    <property type="entry name" value="PEROXIDASE_3"/>
    <property type="match status" value="1"/>
</dbReference>
<dbReference type="EMBL" id="UYRV01006233">
    <property type="protein sequence ID" value="VDK53476.1"/>
    <property type="molecule type" value="Genomic_DNA"/>
</dbReference>
<dbReference type="GO" id="GO:0006979">
    <property type="term" value="P:response to oxidative stress"/>
    <property type="evidence" value="ECO:0007669"/>
    <property type="project" value="InterPro"/>
</dbReference>
<sequence length="174" mass="19096">TLFSPGELSWSQYTRGDRYSKYLSFSAFVSIETTQKLMAKSAVGPKILDGLSLVNLNGSAIQNLCPVIPIEECIAGKYRTYSGHCNNVIHPQYGAIYEPLSRLLPPDYEDKVSSPRTSKTDKPLPSAADVASLFTPAPRGHATCSMILAQWASFIYDDLAHVASNRIEKAPEKI</sequence>